<dbReference type="Gene3D" id="3.40.50.720">
    <property type="entry name" value="NAD(P)-binding Rossmann-like Domain"/>
    <property type="match status" value="1"/>
</dbReference>
<dbReference type="InterPro" id="IPR050984">
    <property type="entry name" value="Gfo/Idh/MocA_domain"/>
</dbReference>
<evidence type="ECO:0000259" key="4">
    <source>
        <dbReference type="Pfam" id="PF01408"/>
    </source>
</evidence>
<dbReference type="PANTHER" id="PTHR22604">
    <property type="entry name" value="OXIDOREDUCTASES"/>
    <property type="match status" value="1"/>
</dbReference>
<organism evidence="6 7">
    <name type="scientific">Paeniglutamicibacter psychrophenolicus</name>
    <dbReference type="NCBI Taxonomy" id="257454"/>
    <lineage>
        <taxon>Bacteria</taxon>
        <taxon>Bacillati</taxon>
        <taxon>Actinomycetota</taxon>
        <taxon>Actinomycetes</taxon>
        <taxon>Micrococcales</taxon>
        <taxon>Micrococcaceae</taxon>
        <taxon>Paeniglutamicibacter</taxon>
    </lineage>
</organism>
<keyword evidence="3" id="KW-0520">NAD</keyword>
<keyword evidence="7" id="KW-1185">Reference proteome</keyword>
<dbReference type="Gene3D" id="3.30.360.10">
    <property type="entry name" value="Dihydrodipicolinate Reductase, domain 2"/>
    <property type="match status" value="1"/>
</dbReference>
<dbReference type="EMBL" id="JAGIOE010000001">
    <property type="protein sequence ID" value="MBP2376293.1"/>
    <property type="molecule type" value="Genomic_DNA"/>
</dbReference>
<comment type="similarity">
    <text evidence="1">Belongs to the Gfo/Idh/MocA family.</text>
</comment>
<keyword evidence="2" id="KW-0560">Oxidoreductase</keyword>
<name>A0ABS4WJH8_9MICC</name>
<evidence type="ECO:0000256" key="2">
    <source>
        <dbReference type="ARBA" id="ARBA00023002"/>
    </source>
</evidence>
<comment type="caution">
    <text evidence="6">The sequence shown here is derived from an EMBL/GenBank/DDBJ whole genome shotgun (WGS) entry which is preliminary data.</text>
</comment>
<dbReference type="InterPro" id="IPR055170">
    <property type="entry name" value="GFO_IDH_MocA-like_dom"/>
</dbReference>
<gene>
    <name evidence="6" type="ORF">JOF46_004205</name>
</gene>
<dbReference type="Proteomes" id="UP000766570">
    <property type="component" value="Unassembled WGS sequence"/>
</dbReference>
<reference evidence="6 7" key="1">
    <citation type="submission" date="2021-03" db="EMBL/GenBank/DDBJ databases">
        <title>Sequencing the genomes of 1000 actinobacteria strains.</title>
        <authorList>
            <person name="Klenk H.-P."/>
        </authorList>
    </citation>
    <scope>NUCLEOTIDE SEQUENCE [LARGE SCALE GENOMIC DNA]</scope>
    <source>
        <strain evidence="6 7">DSM 15454</strain>
    </source>
</reference>
<evidence type="ECO:0000256" key="1">
    <source>
        <dbReference type="ARBA" id="ARBA00010928"/>
    </source>
</evidence>
<feature type="domain" description="GFO/IDH/MocA-like oxidoreductase" evidence="5">
    <location>
        <begin position="152"/>
        <end position="263"/>
    </location>
</feature>
<dbReference type="Pfam" id="PF01408">
    <property type="entry name" value="GFO_IDH_MocA"/>
    <property type="match status" value="1"/>
</dbReference>
<dbReference type="SUPFAM" id="SSF51735">
    <property type="entry name" value="NAD(P)-binding Rossmann-fold domains"/>
    <property type="match status" value="1"/>
</dbReference>
<dbReference type="InterPro" id="IPR036291">
    <property type="entry name" value="NAD(P)-bd_dom_sf"/>
</dbReference>
<evidence type="ECO:0000313" key="6">
    <source>
        <dbReference type="EMBL" id="MBP2376293.1"/>
    </source>
</evidence>
<dbReference type="SUPFAM" id="SSF55347">
    <property type="entry name" value="Glyceraldehyde-3-phosphate dehydrogenase-like, C-terminal domain"/>
    <property type="match status" value="1"/>
</dbReference>
<proteinExistence type="inferred from homology"/>
<dbReference type="RefSeq" id="WP_209911086.1">
    <property type="nucleotide sequence ID" value="NZ_BAAAMI010000012.1"/>
</dbReference>
<dbReference type="InterPro" id="IPR000683">
    <property type="entry name" value="Gfo/Idh/MocA-like_OxRdtase_N"/>
</dbReference>
<evidence type="ECO:0000313" key="7">
    <source>
        <dbReference type="Proteomes" id="UP000766570"/>
    </source>
</evidence>
<evidence type="ECO:0000256" key="3">
    <source>
        <dbReference type="ARBA" id="ARBA00023027"/>
    </source>
</evidence>
<feature type="domain" description="Gfo/Idh/MocA-like oxidoreductase N-terminal" evidence="4">
    <location>
        <begin position="22"/>
        <end position="135"/>
    </location>
</feature>
<dbReference type="PANTHER" id="PTHR22604:SF105">
    <property type="entry name" value="TRANS-1,2-DIHYDROBENZENE-1,2-DIOL DEHYDROGENASE"/>
    <property type="match status" value="1"/>
</dbReference>
<dbReference type="Pfam" id="PF22725">
    <property type="entry name" value="GFO_IDH_MocA_C3"/>
    <property type="match status" value="1"/>
</dbReference>
<protein>
    <submittedName>
        <fullName evidence="6">Dehydrogenase</fullName>
    </submittedName>
</protein>
<evidence type="ECO:0000259" key="5">
    <source>
        <dbReference type="Pfam" id="PF22725"/>
    </source>
</evidence>
<sequence length="351" mass="37427">MSGFPAALPESRVPDSQDAPVLNWGIAGPGWIAERFVESVKAHSAQNITAVGSRSASRAADFAAKHSIPAGHGSYKELAQDPNVDIVYVATPHPQHFDAAMTAIEAGKHVLVEKPMGITGEQVRIMAEAARVRNVFAAEALWTFFLPKFDVVTQLLEGGALGDIVSVFAEYGEHFEAGHRIFDPALAGGPLMDLGTYPLAFATRVLGAAESVAAIGTPHPSGVNGQLSMALGFADGAQGIVNTNLYNFTPTEAVIVGTEATLRIDGPFNMPGGFTLRHKDGRELRFEEDPGAHFEGLHFEAAAAARSIAAGLTEAPQRPLEHTLRTLELADEIRRQTGMEFPDTTTRKQTP</sequence>
<accession>A0ABS4WJH8</accession>